<dbReference type="CTD" id="255239"/>
<dbReference type="Gene3D" id="1.25.40.20">
    <property type="entry name" value="Ankyrin repeat-containing domain"/>
    <property type="match status" value="3"/>
</dbReference>
<dbReference type="GO" id="GO:0004672">
    <property type="term" value="F:protein kinase activity"/>
    <property type="evidence" value="ECO:0007669"/>
    <property type="project" value="InterPro"/>
</dbReference>
<dbReference type="GO" id="GO:0005524">
    <property type="term" value="F:ATP binding"/>
    <property type="evidence" value="ECO:0007669"/>
    <property type="project" value="InterPro"/>
</dbReference>
<dbReference type="InterPro" id="IPR000719">
    <property type="entry name" value="Prot_kinase_dom"/>
</dbReference>
<dbReference type="InterPro" id="IPR001245">
    <property type="entry name" value="Ser-Thr/Tyr_kinase_cat_dom"/>
</dbReference>
<dbReference type="PROSITE" id="PS50011">
    <property type="entry name" value="PROTEIN_KINASE_DOM"/>
    <property type="match status" value="1"/>
</dbReference>
<dbReference type="Pfam" id="PF00023">
    <property type="entry name" value="Ank"/>
    <property type="match status" value="2"/>
</dbReference>
<evidence type="ECO:0000256" key="1">
    <source>
        <dbReference type="ARBA" id="ARBA00022737"/>
    </source>
</evidence>
<dbReference type="SMART" id="SM00248">
    <property type="entry name" value="ANK"/>
    <property type="match status" value="12"/>
</dbReference>
<dbReference type="PROSITE" id="PS50297">
    <property type="entry name" value="ANK_REP_REGION"/>
    <property type="match status" value="11"/>
</dbReference>
<dbReference type="AlphaFoldDB" id="A0A8B8SDP1"/>
<dbReference type="Gene3D" id="1.10.510.10">
    <property type="entry name" value="Transferase(Phosphotransferase) domain 1"/>
    <property type="match status" value="1"/>
</dbReference>
<evidence type="ECO:0000256" key="2">
    <source>
        <dbReference type="ARBA" id="ARBA00023043"/>
    </source>
</evidence>
<dbReference type="KEGG" id="cfr:102509379"/>
<keyword evidence="1" id="KW-0677">Repeat</keyword>
<evidence type="ECO:0000313" key="7">
    <source>
        <dbReference type="RefSeq" id="XP_032328356.1"/>
    </source>
</evidence>
<feature type="repeat" description="ANK" evidence="3">
    <location>
        <begin position="660"/>
        <end position="692"/>
    </location>
</feature>
<keyword evidence="7" id="KW-0808">Transferase</keyword>
<dbReference type="GeneID" id="102509379"/>
<dbReference type="Proteomes" id="UP000694856">
    <property type="component" value="Chromosome 33"/>
</dbReference>
<dbReference type="GO" id="GO:0010564">
    <property type="term" value="P:regulation of cell cycle process"/>
    <property type="evidence" value="ECO:0007669"/>
    <property type="project" value="TreeGrafter"/>
</dbReference>
<feature type="region of interest" description="Disordered" evidence="4">
    <location>
        <begin position="315"/>
        <end position="351"/>
    </location>
</feature>
<dbReference type="RefSeq" id="XP_032328356.1">
    <property type="nucleotide sequence ID" value="XM_032472465.1"/>
</dbReference>
<feature type="repeat" description="ANK" evidence="3">
    <location>
        <begin position="693"/>
        <end position="725"/>
    </location>
</feature>
<name>A0A8B8SDP1_CAMFR</name>
<evidence type="ECO:0000256" key="3">
    <source>
        <dbReference type="PROSITE-ProRule" id="PRU00023"/>
    </source>
</evidence>
<evidence type="ECO:0000259" key="5">
    <source>
        <dbReference type="PROSITE" id="PS50011"/>
    </source>
</evidence>
<feature type="repeat" description="ANK" evidence="3">
    <location>
        <begin position="561"/>
        <end position="593"/>
    </location>
</feature>
<sequence length="833" mass="91751">MAASVEQRLGSLPVFTRDDFEGDWRRVASGGFGQVFQARHKRWRTEHAIKCPACLLPDATSSEVNCLIEEAAKMEKIKFQHIVAIYGVCKQPLGIVMEFMANGSLEKMLPTHSLCWQLKFHIIHETSLAMNFLHSIKPPLLHLDLKPGNILLDSHMHVKVSDFGLSKWMEQSTRIQYIKRSALQGTLSYIPPEMFLETNKGPGPKYDVYSFGIVIWELLTQKKPYSGFNMMPIIIRVAAGVRPSLQPASDEWPGEVQQVVDLMRRCWDQDPKKRPWFSDVTVETDMLLSLLQSAVADPESEALARKVSCTRRLRGPREVSEEVGQELTDSSESQTHSWNQRTHSEEKVESTPILSAASLARPLPQARHKSGVQVSLSRRLALCSRNAHALGGPGFASPSGSADYLKQVLHLSDSESLVPSDEQLHLCQNKVTPLHFLVAQGSLEQVRLLLAHEVDVDCQTACGYTPLLIATQDQQPDLCALLLEHGADANLEDEDGWALLHFAAQNGDDRTARLLLDHGACVDAQEHKGWTPLHLAVQNNFENVSRFLASRQADPNLSEAEGKTPLHVAAYFGHVKLIKLLTAQGAELDARQRNLRTPLHLAVEQGKVRAIQHLLKSGAAPNALDQSGYSPLHIAAARGKYLICKMLLRYGASLELPTQQGWTALHLAAYKGHLEIIHLLAESCADVGAPGGMSWTPLHLAARHGVEGVVSVLLQCGADPNAAEQSGWTPLHLAVQRGAFLCVTNLLERQADVHARNKVGWTPAHMAALRGNMAILRVLIKAGARLDTQDGVDCTPLQLAFRSQKQGIVTFLEDKDPSLAILGRAEPGAQTEV</sequence>
<keyword evidence="7" id="KW-0418">Kinase</keyword>
<feature type="repeat" description="ANK" evidence="3">
    <location>
        <begin position="495"/>
        <end position="527"/>
    </location>
</feature>
<dbReference type="PANTHER" id="PTHR24198:SF175">
    <property type="entry name" value="ANKYRIN REPEAT AND PROTEIN KINASE DOMAIN-CONTAINING PROTEIN 1"/>
    <property type="match status" value="1"/>
</dbReference>
<feature type="repeat" description="ANK" evidence="3">
    <location>
        <begin position="627"/>
        <end position="659"/>
    </location>
</feature>
<organism evidence="6 7">
    <name type="scientific">Camelus ferus</name>
    <name type="common">Wild bactrian camel</name>
    <name type="synonym">Camelus bactrianus ferus</name>
    <dbReference type="NCBI Taxonomy" id="419612"/>
    <lineage>
        <taxon>Eukaryota</taxon>
        <taxon>Metazoa</taxon>
        <taxon>Chordata</taxon>
        <taxon>Craniata</taxon>
        <taxon>Vertebrata</taxon>
        <taxon>Euteleostomi</taxon>
        <taxon>Mammalia</taxon>
        <taxon>Eutheria</taxon>
        <taxon>Laurasiatheria</taxon>
        <taxon>Artiodactyla</taxon>
        <taxon>Tylopoda</taxon>
        <taxon>Camelidae</taxon>
        <taxon>Camelus</taxon>
    </lineage>
</organism>
<feature type="repeat" description="ANK" evidence="3">
    <location>
        <begin position="528"/>
        <end position="560"/>
    </location>
</feature>
<gene>
    <name evidence="7" type="primary">ANKK1</name>
</gene>
<dbReference type="InterPro" id="IPR036770">
    <property type="entry name" value="Ankyrin_rpt-contain_sf"/>
</dbReference>
<evidence type="ECO:0000313" key="6">
    <source>
        <dbReference type="Proteomes" id="UP000694856"/>
    </source>
</evidence>
<feature type="repeat" description="ANK" evidence="3">
    <location>
        <begin position="429"/>
        <end position="461"/>
    </location>
</feature>
<dbReference type="PROSITE" id="PS00108">
    <property type="entry name" value="PROTEIN_KINASE_ST"/>
    <property type="match status" value="1"/>
</dbReference>
<feature type="domain" description="Protein kinase" evidence="5">
    <location>
        <begin position="21"/>
        <end position="288"/>
    </location>
</feature>
<dbReference type="PROSITE" id="PS50088">
    <property type="entry name" value="ANK_REPEAT"/>
    <property type="match status" value="11"/>
</dbReference>
<feature type="repeat" description="ANK" evidence="3">
    <location>
        <begin position="462"/>
        <end position="494"/>
    </location>
</feature>
<feature type="compositionally biased region" description="Polar residues" evidence="4">
    <location>
        <begin position="327"/>
        <end position="341"/>
    </location>
</feature>
<reference evidence="7" key="1">
    <citation type="submission" date="2025-08" db="UniProtKB">
        <authorList>
            <consortium name="RefSeq"/>
        </authorList>
    </citation>
    <scope>IDENTIFICATION</scope>
    <source>
        <tissue evidence="7">Ear skin</tissue>
    </source>
</reference>
<dbReference type="SUPFAM" id="SSF48403">
    <property type="entry name" value="Ankyrin repeat"/>
    <property type="match status" value="1"/>
</dbReference>
<dbReference type="InterPro" id="IPR002110">
    <property type="entry name" value="Ankyrin_rpt"/>
</dbReference>
<keyword evidence="6" id="KW-1185">Reference proteome</keyword>
<proteinExistence type="predicted"/>
<feature type="repeat" description="ANK" evidence="3">
    <location>
        <begin position="726"/>
        <end position="758"/>
    </location>
</feature>
<evidence type="ECO:0000256" key="4">
    <source>
        <dbReference type="SAM" id="MobiDB-lite"/>
    </source>
</evidence>
<feature type="repeat" description="ANK" evidence="3">
    <location>
        <begin position="759"/>
        <end position="791"/>
    </location>
</feature>
<dbReference type="InterPro" id="IPR011009">
    <property type="entry name" value="Kinase-like_dom_sf"/>
</dbReference>
<protein>
    <submittedName>
        <fullName evidence="7">Ankyrin repeat and protein kinase domain-containing protein 1</fullName>
    </submittedName>
</protein>
<dbReference type="Pfam" id="PF12796">
    <property type="entry name" value="Ank_2"/>
    <property type="match status" value="3"/>
</dbReference>
<dbReference type="SUPFAM" id="SSF56112">
    <property type="entry name" value="Protein kinase-like (PK-like)"/>
    <property type="match status" value="1"/>
</dbReference>
<dbReference type="Pfam" id="PF13857">
    <property type="entry name" value="Ank_5"/>
    <property type="match status" value="1"/>
</dbReference>
<dbReference type="InterPro" id="IPR008271">
    <property type="entry name" value="Ser/Thr_kinase_AS"/>
</dbReference>
<feature type="repeat" description="ANK" evidence="3">
    <location>
        <begin position="594"/>
        <end position="626"/>
    </location>
</feature>
<dbReference type="SMART" id="SM00220">
    <property type="entry name" value="S_TKc"/>
    <property type="match status" value="1"/>
</dbReference>
<dbReference type="Pfam" id="PF07714">
    <property type="entry name" value="PK_Tyr_Ser-Thr"/>
    <property type="match status" value="1"/>
</dbReference>
<dbReference type="GO" id="GO:0005737">
    <property type="term" value="C:cytoplasm"/>
    <property type="evidence" value="ECO:0007669"/>
    <property type="project" value="TreeGrafter"/>
</dbReference>
<accession>A0A8B8SDP1</accession>
<dbReference type="PRINTS" id="PR01415">
    <property type="entry name" value="ANKYRIN"/>
</dbReference>
<dbReference type="PANTHER" id="PTHR24198">
    <property type="entry name" value="ANKYRIN REPEAT AND PROTEIN KINASE DOMAIN-CONTAINING PROTEIN"/>
    <property type="match status" value="1"/>
</dbReference>
<keyword evidence="2 3" id="KW-0040">ANK repeat</keyword>